<accession>A0A4U2YEK7</accession>
<keyword evidence="1 2" id="KW-0732">Signal</keyword>
<sequence length="1151" mass="122451">MNKKVVLSVLSTAVVASMAASAFAAPKAGVYMGGNVKKFYSTDVVLNMTKEARKSFLANVRLAGPKAVVQVDNQGRGAFLQEILDLGRKKAYEDKLLKEDFIDLYDVVTLDGTTSGTEDAKSKVDPAPTGDLKVESVSAINLKQVDVVFNKEVETASATNIANYLENLVPISQGVAKAELQADGKTVRITYSVAKKQQEKLTLTVKNVLDKNGNKVADTAKELFFTDIAFPTIKNVTIFGNKKIVVEFSEPVDPKTVSPAAFKLNNLDLSAFGFTGQNWDDQEPPAKDTVLELNFGVALPAGSHNLTIKGATIKDHAGFFVDEVTKPVSVVNDTTGPVFVNATAVNLNTLDVTFDEAVNRPGKEHISINGTNQRDFPTKIDYKPGTNDRKTIRISRDNLLSKGANLITIAKEQVTDLYGNKSATEFRFTVDGAIDLVKPEVKAITASNDKTIKVVFNEAMGQSVTNTANYTIRDAAGNKVGTIYNVTAQGEAYTYNINLSTALPGGTYVVEVANVMDASGNVINTVSKSFNVVDTTAPEKPTAVLYDYAQKIIKVSFNEPMDRASISNKANYQLKVDGGSYEALPPEATLVAADDNKSVTIDLPNLSKYDALDGANDEIRVAQVKDVAGNFTTGIVDYVQIGASNTLTPKYLRATATNDTTITVEYDKPLSFIEANDFMYNGTNATTGILQNVKVWNKDKNAEIDGAKVILTFPTGTVDSAVANNLITEAQGGIGTKDPLGNKIPSDTYKSLEDKFAPTFTNDKVVAVNATTIEITFSENLATGYSALYKNDFVITNGGSNVGIKSSTATEKVIRLTLDRALDTAQETVLTPKSSNLNVQDIPGNTFVPNAANLGGAVIKLTGVAEQAAVDAVVAAMSGSKDALLSALKANANTLKLTIVETNIDAYKEALVGKTNATDIQNAIKEVNESAAVVAKVVEKINALPAVDKLTLDNKVEVNEAKAAYDKLDAKQQGSITKAIVDKLDAAVAQIKKLEGDAGSADAIKKVVDAVNALPAKADLTLDHKQAVANAEADYKALKPAQQDSIPAGVVRKLDESVKQIKALELEAELAASKNALNEEITAANELHTNAVEGTDPGNYPVGSKDTLKAAIDTAKSVHDKATATKLELDDAKTSLTEAVAAFKAAVVKAP</sequence>
<reference evidence="3 4" key="1">
    <citation type="submission" date="2019-04" db="EMBL/GenBank/DDBJ databases">
        <title>Whole genome sequencing of Brevibacillus sp. TGS2-1.</title>
        <authorList>
            <person name="Choi A."/>
        </authorList>
    </citation>
    <scope>NUCLEOTIDE SEQUENCE [LARGE SCALE GENOMIC DNA]</scope>
    <source>
        <strain evidence="3 4">TGS2-1</strain>
    </source>
</reference>
<organism evidence="3 4">
    <name type="scientific">Brevibacillus antibioticus</name>
    <dbReference type="NCBI Taxonomy" id="2570228"/>
    <lineage>
        <taxon>Bacteria</taxon>
        <taxon>Bacillati</taxon>
        <taxon>Bacillota</taxon>
        <taxon>Bacilli</taxon>
        <taxon>Bacillales</taxon>
        <taxon>Paenibacillaceae</taxon>
        <taxon>Brevibacillus</taxon>
    </lineage>
</organism>
<dbReference type="Gene3D" id="1.20.1270.90">
    <property type="entry name" value="AF1782-like"/>
    <property type="match status" value="1"/>
</dbReference>
<feature type="signal peptide" evidence="2">
    <location>
        <begin position="1"/>
        <end position="24"/>
    </location>
</feature>
<comment type="caution">
    <text evidence="3">The sequence shown here is derived from an EMBL/GenBank/DDBJ whole genome shotgun (WGS) entry which is preliminary data.</text>
</comment>
<gene>
    <name evidence="3" type="ORF">E8L90_25935</name>
</gene>
<evidence type="ECO:0000256" key="2">
    <source>
        <dbReference type="SAM" id="SignalP"/>
    </source>
</evidence>
<dbReference type="InterPro" id="IPR014755">
    <property type="entry name" value="Cu-Rt/internalin_Ig-like"/>
</dbReference>
<proteinExistence type="predicted"/>
<feature type="chain" id="PRO_5020275101" description="SbsA Ig-like domain-containing protein" evidence="2">
    <location>
        <begin position="25"/>
        <end position="1151"/>
    </location>
</feature>
<name>A0A4U2YEK7_9BACL</name>
<dbReference type="Gene3D" id="2.60.40.1220">
    <property type="match status" value="6"/>
</dbReference>
<evidence type="ECO:0000256" key="1">
    <source>
        <dbReference type="ARBA" id="ARBA00022729"/>
    </source>
</evidence>
<dbReference type="RefSeq" id="WP_137032024.1">
    <property type="nucleotide sequence ID" value="NZ_SZNK01000001.1"/>
</dbReference>
<protein>
    <recommendedName>
        <fullName evidence="5">SbsA Ig-like domain-containing protein</fullName>
    </recommendedName>
</protein>
<keyword evidence="4" id="KW-1185">Reference proteome</keyword>
<evidence type="ECO:0000313" key="3">
    <source>
        <dbReference type="EMBL" id="TKI58562.1"/>
    </source>
</evidence>
<dbReference type="Proteomes" id="UP000307841">
    <property type="component" value="Unassembled WGS sequence"/>
</dbReference>
<dbReference type="OrthoDB" id="2476827at2"/>
<evidence type="ECO:0008006" key="5">
    <source>
        <dbReference type="Google" id="ProtNLM"/>
    </source>
</evidence>
<dbReference type="EMBL" id="SZNK01000001">
    <property type="protein sequence ID" value="TKI58562.1"/>
    <property type="molecule type" value="Genomic_DNA"/>
</dbReference>
<evidence type="ECO:0000313" key="4">
    <source>
        <dbReference type="Proteomes" id="UP000307841"/>
    </source>
</evidence>
<dbReference type="AlphaFoldDB" id="A0A4U2YEK7"/>